<dbReference type="InterPro" id="IPR003439">
    <property type="entry name" value="ABC_transporter-like_ATP-bd"/>
</dbReference>
<keyword evidence="3" id="KW-0547">Nucleotide-binding</keyword>
<protein>
    <recommendedName>
        <fullName evidence="5">ABC transporter domain-containing protein</fullName>
    </recommendedName>
</protein>
<name>A0ABM6RWD9_9FIRM</name>
<dbReference type="InterPro" id="IPR003593">
    <property type="entry name" value="AAA+_ATPase"/>
</dbReference>
<evidence type="ECO:0000313" key="7">
    <source>
        <dbReference type="Proteomes" id="UP000325292"/>
    </source>
</evidence>
<evidence type="ECO:0000313" key="6">
    <source>
        <dbReference type="EMBL" id="AUW95581.1"/>
    </source>
</evidence>
<proteinExistence type="inferred from homology"/>
<dbReference type="InterPro" id="IPR050763">
    <property type="entry name" value="ABC_transporter_ATP-binding"/>
</dbReference>
<evidence type="ECO:0000259" key="5">
    <source>
        <dbReference type="PROSITE" id="PS50893"/>
    </source>
</evidence>
<organism evidence="6 7">
    <name type="scientific">Sulfobacillus thermotolerans</name>
    <dbReference type="NCBI Taxonomy" id="338644"/>
    <lineage>
        <taxon>Bacteria</taxon>
        <taxon>Bacillati</taxon>
        <taxon>Bacillota</taxon>
        <taxon>Clostridia</taxon>
        <taxon>Eubacteriales</taxon>
        <taxon>Clostridiales Family XVII. Incertae Sedis</taxon>
        <taxon>Sulfobacillus</taxon>
    </lineage>
</organism>
<dbReference type="PANTHER" id="PTHR42711:SF5">
    <property type="entry name" value="ABC TRANSPORTER ATP-BINDING PROTEIN NATA"/>
    <property type="match status" value="1"/>
</dbReference>
<evidence type="ECO:0000256" key="2">
    <source>
        <dbReference type="ARBA" id="ARBA00022448"/>
    </source>
</evidence>
<evidence type="ECO:0000256" key="3">
    <source>
        <dbReference type="ARBA" id="ARBA00022741"/>
    </source>
</evidence>
<dbReference type="CDD" id="cd03230">
    <property type="entry name" value="ABC_DR_subfamily_A"/>
    <property type="match status" value="1"/>
</dbReference>
<dbReference type="InterPro" id="IPR027417">
    <property type="entry name" value="P-loop_NTPase"/>
</dbReference>
<gene>
    <name evidence="6" type="ORF">BXT84_12425</name>
</gene>
<keyword evidence="4" id="KW-0067">ATP-binding</keyword>
<dbReference type="EMBL" id="CP019454">
    <property type="protein sequence ID" value="AUW95581.1"/>
    <property type="molecule type" value="Genomic_DNA"/>
</dbReference>
<dbReference type="Proteomes" id="UP000325292">
    <property type="component" value="Chromosome"/>
</dbReference>
<reference evidence="6 7" key="1">
    <citation type="journal article" date="2019" name="Sci. Rep.">
        <title>Sulfobacillus thermotolerans: new insights into resistance and metabolic capacities of acidophilic chemolithotrophs.</title>
        <authorList>
            <person name="Panyushkina A.E."/>
            <person name="Babenko V.V."/>
            <person name="Nikitina A.S."/>
            <person name="Selezneva O.V."/>
            <person name="Tsaplina I.A."/>
            <person name="Letarova M.A."/>
            <person name="Kostryukova E.S."/>
            <person name="Letarov A.V."/>
        </authorList>
    </citation>
    <scope>NUCLEOTIDE SEQUENCE [LARGE SCALE GENOMIC DNA]</scope>
    <source>
        <strain evidence="6 7">Kr1</strain>
    </source>
</reference>
<keyword evidence="7" id="KW-1185">Reference proteome</keyword>
<dbReference type="Gene3D" id="3.40.50.300">
    <property type="entry name" value="P-loop containing nucleotide triphosphate hydrolases"/>
    <property type="match status" value="1"/>
</dbReference>
<keyword evidence="2" id="KW-0813">Transport</keyword>
<evidence type="ECO:0000256" key="4">
    <source>
        <dbReference type="ARBA" id="ARBA00022840"/>
    </source>
</evidence>
<dbReference type="SUPFAM" id="SSF52540">
    <property type="entry name" value="P-loop containing nucleoside triphosphate hydrolases"/>
    <property type="match status" value="1"/>
</dbReference>
<feature type="domain" description="ABC transporter" evidence="5">
    <location>
        <begin position="1"/>
        <end position="223"/>
    </location>
</feature>
<evidence type="ECO:0000256" key="1">
    <source>
        <dbReference type="ARBA" id="ARBA00005417"/>
    </source>
</evidence>
<dbReference type="PANTHER" id="PTHR42711">
    <property type="entry name" value="ABC TRANSPORTER ATP-BINDING PROTEIN"/>
    <property type="match status" value="1"/>
</dbReference>
<accession>A0ABM6RWD9</accession>
<dbReference type="PROSITE" id="PS50893">
    <property type="entry name" value="ABC_TRANSPORTER_2"/>
    <property type="match status" value="1"/>
</dbReference>
<sequence length="298" mass="32385">MGPRRAVQDVTFSIARGEVLAFLGPNGAGKTTTIKMSAGLIRPDAGKVRIGGIDLWQHHDPAVQQMGAVLEGSRNLYWRMTVMENLLYWGAMRGITGKAAKSRAEELLDRVGLGDRARSLVQSLSRGMQQKAALCQALMTSPQVLLLDEPTLGLDYEAAASIKSLVRELAQQGTAILLTTHQLDIAQELSDRIAIIRQGQLVLQGTTSEVLQQYSQPLFAIEGAEPWPLEILERVRGVPGSIQMIDPLTLLFVPEAADMAGIYDLIAALTPHPIARIQRHQADLSEVVQKVLTEGVTA</sequence>
<dbReference type="SMART" id="SM00382">
    <property type="entry name" value="AAA"/>
    <property type="match status" value="1"/>
</dbReference>
<comment type="similarity">
    <text evidence="1">Belongs to the ABC transporter superfamily.</text>
</comment>
<dbReference type="Pfam" id="PF00005">
    <property type="entry name" value="ABC_tran"/>
    <property type="match status" value="1"/>
</dbReference>